<dbReference type="Proteomes" id="UP000299084">
    <property type="component" value="Unassembled WGS sequence"/>
</dbReference>
<sequence>MFKGLKSTTKNRFWLNLQEVKILEEELSGSALGPGLPPTGGRSRAAARGRHRERKRPEGPMASPGVLRSGGVSLGLLLWLLLLQPRLSEVQKSRSQRRLGWAARLGAGGEGGRLKEDSAMSRAIPEAPSAPGHPKSPKIPVPTLSPVLPTPTAGEALESSQKPVNGGGPPQASVLPDVLQETEQILLHRKECNQRMQAKLRFHRTLVRKGMICGYHEKMKSPCKGARPSLMAASLSRVSVAPAASRPSGLSRRLLLLLLPQLLLLISGYKGDNTKPACGKPWWLENSDVTRHWPWEVSLRVEDEHVCGGALIDLSWVVTAAHCIQSTKEYSVILGTSKLKPKDAMKALSIPVKDIILHPKYWGRTFIMGDVALLQLHTPAIFSKYVQPICLPEPSYNLKVGTQCWVTGWGQVKRRFSANSTLTPELREAEVFIMDNKRCDRIYRKNSLVPRIVPLVLGDMICATNYGENMCYTNISCKNVKGKLVEVGKWPWQVSILFMGMNICGGSIIHHQWVLTAAHCLYRSKDPKAYSVKVGVQHISEDGTELSVTHIAIHEDFNNLISQDIALLKLGDSISWSPLIQPVCLPTPKLKPSLGSMCWVIGWARTDTKVTPQPSYSLQEVAVKIINKKICHQQYKFLFLKDQKKFIGNDMMCAASQWGMDMCQVRSVWTRARMGL</sequence>
<organism evidence="10 11">
    <name type="scientific">Camelus dromedarius</name>
    <name type="common">Dromedary</name>
    <name type="synonym">Arabian camel</name>
    <dbReference type="NCBI Taxonomy" id="9838"/>
    <lineage>
        <taxon>Eukaryota</taxon>
        <taxon>Metazoa</taxon>
        <taxon>Chordata</taxon>
        <taxon>Craniata</taxon>
        <taxon>Vertebrata</taxon>
        <taxon>Euteleostomi</taxon>
        <taxon>Mammalia</taxon>
        <taxon>Eutheria</taxon>
        <taxon>Laurasiatheria</taxon>
        <taxon>Artiodactyla</taxon>
        <taxon>Tylopoda</taxon>
        <taxon>Camelidae</taxon>
        <taxon>Camelus</taxon>
    </lineage>
</organism>
<comment type="similarity">
    <text evidence="7">Belongs to the peptidase S1 family. CLIP subfamily.</text>
</comment>
<dbReference type="Gene3D" id="2.40.10.10">
    <property type="entry name" value="Trypsin-like serine proteases"/>
    <property type="match status" value="3"/>
</dbReference>
<feature type="domain" description="Peptidase S1" evidence="9">
    <location>
        <begin position="515"/>
        <end position="676"/>
    </location>
</feature>
<keyword evidence="3 10" id="KW-0645">Protease</keyword>
<dbReference type="InterPro" id="IPR001254">
    <property type="entry name" value="Trypsin_dom"/>
</dbReference>
<evidence type="ECO:0000256" key="2">
    <source>
        <dbReference type="ARBA" id="ARBA00022525"/>
    </source>
</evidence>
<dbReference type="GO" id="GO:0006508">
    <property type="term" value="P:proteolysis"/>
    <property type="evidence" value="ECO:0007669"/>
    <property type="project" value="UniProtKB-KW"/>
</dbReference>
<protein>
    <submittedName>
        <fullName evidence="10">Serine protease 45</fullName>
    </submittedName>
</protein>
<dbReference type="FunFam" id="2.40.10.10:FF:000073">
    <property type="entry name" value="Trypsin alpha"/>
    <property type="match status" value="1"/>
</dbReference>
<dbReference type="PROSITE" id="PS50240">
    <property type="entry name" value="TRYPSIN_DOM"/>
    <property type="match status" value="2"/>
</dbReference>
<comment type="caution">
    <text evidence="10">The sequence shown here is derived from an EMBL/GenBank/DDBJ whole genome shotgun (WGS) entry which is preliminary data.</text>
</comment>
<dbReference type="GO" id="GO:0005576">
    <property type="term" value="C:extracellular region"/>
    <property type="evidence" value="ECO:0007669"/>
    <property type="project" value="UniProtKB-SubCell"/>
</dbReference>
<keyword evidence="6" id="KW-1015">Disulfide bond</keyword>
<dbReference type="PRINTS" id="PR00722">
    <property type="entry name" value="CHYMOTRYPSIN"/>
</dbReference>
<keyword evidence="5" id="KW-0720">Serine protease</keyword>
<evidence type="ECO:0000256" key="3">
    <source>
        <dbReference type="ARBA" id="ARBA00022670"/>
    </source>
</evidence>
<dbReference type="STRING" id="9838.ENSCDRP00005009642"/>
<dbReference type="SUPFAM" id="SSF50494">
    <property type="entry name" value="Trypsin-like serine proteases"/>
    <property type="match status" value="2"/>
</dbReference>
<dbReference type="PROSITE" id="PS00134">
    <property type="entry name" value="TRYPSIN_HIS"/>
    <property type="match status" value="2"/>
</dbReference>
<accession>A0A5N4CYF5</accession>
<evidence type="ECO:0000259" key="9">
    <source>
        <dbReference type="PROSITE" id="PS50240"/>
    </source>
</evidence>
<gene>
    <name evidence="10" type="ORF">Cadr_000020262</name>
</gene>
<evidence type="ECO:0000313" key="10">
    <source>
        <dbReference type="EMBL" id="KAB1263910.1"/>
    </source>
</evidence>
<dbReference type="GO" id="GO:0004252">
    <property type="term" value="F:serine-type endopeptidase activity"/>
    <property type="evidence" value="ECO:0007669"/>
    <property type="project" value="InterPro"/>
</dbReference>
<reference evidence="10 11" key="1">
    <citation type="journal article" date="2019" name="Mol. Ecol. Resour.">
        <title>Improving Illumina assemblies with Hi-C and long reads: an example with the North African dromedary.</title>
        <authorList>
            <person name="Elbers J.P."/>
            <person name="Rogers M.F."/>
            <person name="Perelman P.L."/>
            <person name="Proskuryakova A.A."/>
            <person name="Serdyukova N.A."/>
            <person name="Johnson W.E."/>
            <person name="Horin P."/>
            <person name="Corander J."/>
            <person name="Murphy D."/>
            <person name="Burger P.A."/>
        </authorList>
    </citation>
    <scope>NUCLEOTIDE SEQUENCE [LARGE SCALE GENOMIC DNA]</scope>
    <source>
        <strain evidence="10">Drom800</strain>
        <tissue evidence="10">Blood</tissue>
    </source>
</reference>
<dbReference type="SMART" id="SM00020">
    <property type="entry name" value="Tryp_SPc"/>
    <property type="match status" value="2"/>
</dbReference>
<name>A0A5N4CYF5_CAMDR</name>
<keyword evidence="11" id="KW-1185">Reference proteome</keyword>
<dbReference type="PANTHER" id="PTHR24256">
    <property type="entry name" value="TRYPTASE-RELATED"/>
    <property type="match status" value="1"/>
</dbReference>
<keyword evidence="2" id="KW-0964">Secreted</keyword>
<feature type="domain" description="Peptidase S1" evidence="9">
    <location>
        <begin position="265"/>
        <end position="519"/>
    </location>
</feature>
<dbReference type="InterPro" id="IPR018114">
    <property type="entry name" value="TRYPSIN_HIS"/>
</dbReference>
<feature type="compositionally biased region" description="Basic residues" evidence="8">
    <location>
        <begin position="45"/>
        <end position="54"/>
    </location>
</feature>
<dbReference type="CDD" id="cd00190">
    <property type="entry name" value="Tryp_SPc"/>
    <property type="match status" value="2"/>
</dbReference>
<evidence type="ECO:0000256" key="6">
    <source>
        <dbReference type="ARBA" id="ARBA00023157"/>
    </source>
</evidence>
<evidence type="ECO:0000256" key="1">
    <source>
        <dbReference type="ARBA" id="ARBA00004613"/>
    </source>
</evidence>
<dbReference type="Pfam" id="PF00089">
    <property type="entry name" value="Trypsin"/>
    <property type="match status" value="2"/>
</dbReference>
<feature type="region of interest" description="Disordered" evidence="8">
    <location>
        <begin position="29"/>
        <end position="67"/>
    </location>
</feature>
<feature type="region of interest" description="Disordered" evidence="8">
    <location>
        <begin position="106"/>
        <end position="172"/>
    </location>
</feature>
<evidence type="ECO:0000256" key="7">
    <source>
        <dbReference type="ARBA" id="ARBA00024195"/>
    </source>
</evidence>
<keyword evidence="4" id="KW-0378">Hydrolase</keyword>
<dbReference type="InterPro" id="IPR051487">
    <property type="entry name" value="Ser/Thr_Proteases_Immune/Dev"/>
</dbReference>
<feature type="compositionally biased region" description="Low complexity" evidence="8">
    <location>
        <begin position="141"/>
        <end position="152"/>
    </location>
</feature>
<comment type="subcellular location">
    <subcellularLocation>
        <location evidence="1">Secreted</location>
    </subcellularLocation>
</comment>
<evidence type="ECO:0000313" key="11">
    <source>
        <dbReference type="Proteomes" id="UP000299084"/>
    </source>
</evidence>
<evidence type="ECO:0000256" key="4">
    <source>
        <dbReference type="ARBA" id="ARBA00022801"/>
    </source>
</evidence>
<dbReference type="InterPro" id="IPR043504">
    <property type="entry name" value="Peptidase_S1_PA_chymotrypsin"/>
</dbReference>
<dbReference type="InterPro" id="IPR001314">
    <property type="entry name" value="Peptidase_S1A"/>
</dbReference>
<dbReference type="InterPro" id="IPR009003">
    <property type="entry name" value="Peptidase_S1_PA"/>
</dbReference>
<evidence type="ECO:0000256" key="8">
    <source>
        <dbReference type="SAM" id="MobiDB-lite"/>
    </source>
</evidence>
<dbReference type="FunFam" id="2.40.10.10:FF:000122">
    <property type="entry name" value="Chymotrypsin-like elastase family member 1"/>
    <property type="match status" value="1"/>
</dbReference>
<dbReference type="AlphaFoldDB" id="A0A5N4CYF5"/>
<evidence type="ECO:0000256" key="5">
    <source>
        <dbReference type="ARBA" id="ARBA00022825"/>
    </source>
</evidence>
<dbReference type="EMBL" id="JWIN03000017">
    <property type="protein sequence ID" value="KAB1263910.1"/>
    <property type="molecule type" value="Genomic_DNA"/>
</dbReference>
<proteinExistence type="inferred from homology"/>